<keyword evidence="5" id="KW-0443">Lipid metabolism</keyword>
<evidence type="ECO:0000256" key="5">
    <source>
        <dbReference type="ARBA" id="ARBA00023098"/>
    </source>
</evidence>
<sequence length="400" mass="44395">MGIAAELTPAPLVIVEGFLGGGGEVVWGNFQEHSNYACRLDGKEDRKIIFASVGPVSSLHDRACELFYALRGGTVDYGEEHSKLHGHDRYGRTHTSGLYPEWSERMPLHFLGHSLGGPTILKLQHLIRTDFFGSGLDPGMILSLNAVSAPFRGTQSVYILGEDTENAPSVRPWSVGSVLAGLAHTLSYLSPVLPDALDMHAEARHLSFRKCSPLGLLRHLWHSEWATGEDAAPYDVTFGAADARERDKDGMVHPATFYQSYVACMTERSDDASNTHLPSLQYLAILPPLYLISRAMGAIDQEAYWANDGVVPVFSQCHPYDCGVVECKHMTLPLEDADGEDDKLETSEQPVEGVWYVKHVEAATHISIVPFWLGTASQRIFWRDLGDWLWSIDRKRHKVN</sequence>
<evidence type="ECO:0000256" key="2">
    <source>
        <dbReference type="ARBA" id="ARBA00022525"/>
    </source>
</evidence>
<evidence type="ECO:0000256" key="3">
    <source>
        <dbReference type="ARBA" id="ARBA00022729"/>
    </source>
</evidence>
<dbReference type="Proteomes" id="UP000218811">
    <property type="component" value="Unassembled WGS sequence"/>
</dbReference>
<evidence type="ECO:0000313" key="8">
    <source>
        <dbReference type="Proteomes" id="UP000218811"/>
    </source>
</evidence>
<accession>A0A2H3IVJ3</accession>
<dbReference type="OrthoDB" id="206848at2759"/>
<dbReference type="Pfam" id="PF24708">
    <property type="entry name" value="Lip_C"/>
    <property type="match status" value="1"/>
</dbReference>
<name>A0A2H3IVJ3_WOLCO</name>
<keyword evidence="8" id="KW-1185">Reference proteome</keyword>
<dbReference type="Gene3D" id="3.40.50.1820">
    <property type="entry name" value="alpha/beta hydrolase"/>
    <property type="match status" value="1"/>
</dbReference>
<keyword evidence="4 7" id="KW-0378">Hydrolase</keyword>
<reference evidence="7 8" key="1">
    <citation type="journal article" date="2012" name="Science">
        <title>The Paleozoic origin of enzymatic lignin decomposition reconstructed from 31 fungal genomes.</title>
        <authorList>
            <person name="Floudas D."/>
            <person name="Binder M."/>
            <person name="Riley R."/>
            <person name="Barry K."/>
            <person name="Blanchette R.A."/>
            <person name="Henrissat B."/>
            <person name="Martinez A.T."/>
            <person name="Otillar R."/>
            <person name="Spatafora J.W."/>
            <person name="Yadav J.S."/>
            <person name="Aerts A."/>
            <person name="Benoit I."/>
            <person name="Boyd A."/>
            <person name="Carlson A."/>
            <person name="Copeland A."/>
            <person name="Coutinho P.M."/>
            <person name="de Vries R.P."/>
            <person name="Ferreira P."/>
            <person name="Findley K."/>
            <person name="Foster B."/>
            <person name="Gaskell J."/>
            <person name="Glotzer D."/>
            <person name="Gorecki P."/>
            <person name="Heitman J."/>
            <person name="Hesse C."/>
            <person name="Hori C."/>
            <person name="Igarashi K."/>
            <person name="Jurgens J.A."/>
            <person name="Kallen N."/>
            <person name="Kersten P."/>
            <person name="Kohler A."/>
            <person name="Kuees U."/>
            <person name="Kumar T.K.A."/>
            <person name="Kuo A."/>
            <person name="LaButti K."/>
            <person name="Larrondo L.F."/>
            <person name="Lindquist E."/>
            <person name="Ling A."/>
            <person name="Lombard V."/>
            <person name="Lucas S."/>
            <person name="Lundell T."/>
            <person name="Martin R."/>
            <person name="McLaughlin D.J."/>
            <person name="Morgenstern I."/>
            <person name="Morin E."/>
            <person name="Murat C."/>
            <person name="Nagy L.G."/>
            <person name="Nolan M."/>
            <person name="Ohm R.A."/>
            <person name="Patyshakuliyeva A."/>
            <person name="Rokas A."/>
            <person name="Ruiz-Duenas F.J."/>
            <person name="Sabat G."/>
            <person name="Salamov A."/>
            <person name="Samejima M."/>
            <person name="Schmutz J."/>
            <person name="Slot J.C."/>
            <person name="St John F."/>
            <person name="Stenlid J."/>
            <person name="Sun H."/>
            <person name="Sun S."/>
            <person name="Syed K."/>
            <person name="Tsang A."/>
            <person name="Wiebenga A."/>
            <person name="Young D."/>
            <person name="Pisabarro A."/>
            <person name="Eastwood D.C."/>
            <person name="Martin F."/>
            <person name="Cullen D."/>
            <person name="Grigoriev I.V."/>
            <person name="Hibbett D.S."/>
        </authorList>
    </citation>
    <scope>NUCLEOTIDE SEQUENCE [LARGE SCALE GENOMIC DNA]</scope>
    <source>
        <strain evidence="7 8">MD-104</strain>
    </source>
</reference>
<dbReference type="AlphaFoldDB" id="A0A2H3IVJ3"/>
<comment type="subcellular location">
    <subcellularLocation>
        <location evidence="1">Secreted</location>
    </subcellularLocation>
</comment>
<dbReference type="GO" id="GO:0016787">
    <property type="term" value="F:hydrolase activity"/>
    <property type="evidence" value="ECO:0007669"/>
    <property type="project" value="UniProtKB-KW"/>
</dbReference>
<evidence type="ECO:0000259" key="6">
    <source>
        <dbReference type="Pfam" id="PF24708"/>
    </source>
</evidence>
<gene>
    <name evidence="7" type="ORF">WOLCODRAFT_130127</name>
</gene>
<proteinExistence type="predicted"/>
<dbReference type="PANTHER" id="PTHR34043">
    <property type="entry name" value="ALPHA/BETA-HYDROLASES SUPERFAMILY PROTEIN"/>
    <property type="match status" value="1"/>
</dbReference>
<dbReference type="GO" id="GO:0006629">
    <property type="term" value="P:lipid metabolic process"/>
    <property type="evidence" value="ECO:0007669"/>
    <property type="project" value="UniProtKB-KW"/>
</dbReference>
<organism evidence="7 8">
    <name type="scientific">Wolfiporia cocos (strain MD-104)</name>
    <name type="common">Brown rot fungus</name>
    <dbReference type="NCBI Taxonomy" id="742152"/>
    <lineage>
        <taxon>Eukaryota</taxon>
        <taxon>Fungi</taxon>
        <taxon>Dikarya</taxon>
        <taxon>Basidiomycota</taxon>
        <taxon>Agaricomycotina</taxon>
        <taxon>Agaricomycetes</taxon>
        <taxon>Polyporales</taxon>
        <taxon>Phaeolaceae</taxon>
        <taxon>Wolfiporia</taxon>
    </lineage>
</organism>
<dbReference type="EMBL" id="KB467831">
    <property type="protein sequence ID" value="PCH34010.1"/>
    <property type="molecule type" value="Genomic_DNA"/>
</dbReference>
<dbReference type="OMA" id="YRSYCAT"/>
<evidence type="ECO:0000256" key="1">
    <source>
        <dbReference type="ARBA" id="ARBA00004613"/>
    </source>
</evidence>
<dbReference type="GO" id="GO:0005576">
    <property type="term" value="C:extracellular region"/>
    <property type="evidence" value="ECO:0007669"/>
    <property type="project" value="UniProtKB-SubCell"/>
</dbReference>
<dbReference type="InterPro" id="IPR056304">
    <property type="entry name" value="Lip-like_C"/>
</dbReference>
<feature type="domain" description="Lipase-like C-terminal" evidence="6">
    <location>
        <begin position="11"/>
        <end position="129"/>
    </location>
</feature>
<evidence type="ECO:0000256" key="4">
    <source>
        <dbReference type="ARBA" id="ARBA00022801"/>
    </source>
</evidence>
<keyword evidence="2" id="KW-0964">Secreted</keyword>
<protein>
    <submittedName>
        <fullName evidence="7">Alpha/beta-hydrolase</fullName>
    </submittedName>
</protein>
<evidence type="ECO:0000313" key="7">
    <source>
        <dbReference type="EMBL" id="PCH34010.1"/>
    </source>
</evidence>
<dbReference type="InterPro" id="IPR029058">
    <property type="entry name" value="AB_hydrolase_fold"/>
</dbReference>
<dbReference type="PANTHER" id="PTHR34043:SF3">
    <property type="entry name" value="ALPHA_BETA-HYDROLASES SUPERFAMILY PROTEIN"/>
    <property type="match status" value="1"/>
</dbReference>
<dbReference type="SUPFAM" id="SSF53474">
    <property type="entry name" value="alpha/beta-Hydrolases"/>
    <property type="match status" value="1"/>
</dbReference>
<keyword evidence="3" id="KW-0732">Signal</keyword>
<dbReference type="STRING" id="742152.A0A2H3IVJ3"/>